<keyword evidence="1" id="KW-0472">Membrane</keyword>
<dbReference type="OrthoDB" id="167109at2759"/>
<keyword evidence="1" id="KW-0812">Transmembrane</keyword>
<dbReference type="AlphaFoldDB" id="A0A976IK46"/>
<keyword evidence="3" id="KW-1185">Reference proteome</keyword>
<dbReference type="EMBL" id="SHOA02000001">
    <property type="protein sequence ID" value="TDH73252.1"/>
    <property type="molecule type" value="Genomic_DNA"/>
</dbReference>
<comment type="caution">
    <text evidence="2">The sequence shown here is derived from an EMBL/GenBank/DDBJ whole genome shotgun (WGS) entry which is preliminary data.</text>
</comment>
<protein>
    <submittedName>
        <fullName evidence="2">Uncharacterized protein</fullName>
    </submittedName>
</protein>
<dbReference type="Proteomes" id="UP000294530">
    <property type="component" value="Unassembled WGS sequence"/>
</dbReference>
<feature type="transmembrane region" description="Helical" evidence="1">
    <location>
        <begin position="45"/>
        <end position="78"/>
    </location>
</feature>
<proteinExistence type="predicted"/>
<dbReference type="KEGG" id="blac:94352471"/>
<dbReference type="RefSeq" id="XP_067822750.1">
    <property type="nucleotide sequence ID" value="XM_067966800.1"/>
</dbReference>
<name>A0A976IK46_BRELC</name>
<sequence>MRQRASSKAQRRNKQHLKDPYALTGDVYCESPTFHMGSLLTPVGMLQLMTALALGGFLLGGALVLCVAILAVLGLVLLHCSEPRRAKHILGHNQAIHQLMALRRSVLDCSRTLSTDQSKKYQQSQNNQIVVVPAKPTPQNVTTPALISATTVAQKRKPTHSKGDSLNNVQFTAINLPDMMEAQELFADNNEANLEPANVHQNRSLLPLNFQVQQHCQVQPKELEPQFVLKALEIKGTQVQRFMKQKKHQMVLKEAESAILKGAVKKVNADASDFDAKPNAMISAMLPEEELASDLEPVDKVSSALSSEVELPLTIFPKIKTLMEVVTGEPVMEQEVIFTRKVVLCINLRKESVKKSKKQDLKHDLGKKAEVKPNYFPEVLPLSPIEFPPLSSIQLPQALKLQPSPGSMKSDHSTVNSMLNPRQPFTISQSEQVGVADLRSMLDELNVMQSELDTAMTRCKVL</sequence>
<reference evidence="2 3" key="1">
    <citation type="journal article" date="2021" name="Genome Biol.">
        <title>AFLAP: assembly-free linkage analysis pipeline using k-mers from genome sequencing data.</title>
        <authorList>
            <person name="Fletcher K."/>
            <person name="Zhang L."/>
            <person name="Gil J."/>
            <person name="Han R."/>
            <person name="Cavanaugh K."/>
            <person name="Michelmore R."/>
        </authorList>
    </citation>
    <scope>NUCLEOTIDE SEQUENCE [LARGE SCALE GENOMIC DNA]</scope>
    <source>
        <strain evidence="2 3">SF5</strain>
    </source>
</reference>
<accession>A0A976IK46</accession>
<dbReference type="GeneID" id="94352471"/>
<evidence type="ECO:0000313" key="3">
    <source>
        <dbReference type="Proteomes" id="UP000294530"/>
    </source>
</evidence>
<evidence type="ECO:0000313" key="2">
    <source>
        <dbReference type="EMBL" id="TDH73252.1"/>
    </source>
</evidence>
<keyword evidence="1" id="KW-1133">Transmembrane helix</keyword>
<gene>
    <name evidence="2" type="ORF">CCR75_008750</name>
</gene>
<evidence type="ECO:0000256" key="1">
    <source>
        <dbReference type="SAM" id="Phobius"/>
    </source>
</evidence>
<organism evidence="2 3">
    <name type="scientific">Bremia lactucae</name>
    <name type="common">Lettuce downy mildew</name>
    <dbReference type="NCBI Taxonomy" id="4779"/>
    <lineage>
        <taxon>Eukaryota</taxon>
        <taxon>Sar</taxon>
        <taxon>Stramenopiles</taxon>
        <taxon>Oomycota</taxon>
        <taxon>Peronosporomycetes</taxon>
        <taxon>Peronosporales</taxon>
        <taxon>Peronosporaceae</taxon>
        <taxon>Bremia</taxon>
    </lineage>
</organism>